<dbReference type="EMBL" id="FMYH01000005">
    <property type="protein sequence ID" value="SDD12806.1"/>
    <property type="molecule type" value="Genomic_DNA"/>
</dbReference>
<proteinExistence type="predicted"/>
<evidence type="ECO:0000313" key="1">
    <source>
        <dbReference type="EMBL" id="SDD12806.1"/>
    </source>
</evidence>
<dbReference type="STRING" id="1814289.SAMN05216410_2897"/>
<organism evidence="1 2">
    <name type="scientific">Sanguibacter gelidistatuariae</name>
    <dbReference type="NCBI Taxonomy" id="1814289"/>
    <lineage>
        <taxon>Bacteria</taxon>
        <taxon>Bacillati</taxon>
        <taxon>Actinomycetota</taxon>
        <taxon>Actinomycetes</taxon>
        <taxon>Micrococcales</taxon>
        <taxon>Sanguibacteraceae</taxon>
        <taxon>Sanguibacter</taxon>
    </lineage>
</organism>
<protein>
    <submittedName>
        <fullName evidence="1">Uncharacterized protein</fullName>
    </submittedName>
</protein>
<dbReference type="AlphaFoldDB" id="A0A1G6S9G0"/>
<keyword evidence="2" id="KW-1185">Reference proteome</keyword>
<dbReference type="Proteomes" id="UP000199039">
    <property type="component" value="Unassembled WGS sequence"/>
</dbReference>
<sequence length="68" mass="7494">MVRFVLDVDLDEVVGDPAEELSRILRYWAGNVKHYPFEPGATEVVSDSAYTPVGRWFITAEPAPGAEG</sequence>
<dbReference type="RefSeq" id="WP_093184245.1">
    <property type="nucleotide sequence ID" value="NZ_FMYH01000005.1"/>
</dbReference>
<evidence type="ECO:0000313" key="2">
    <source>
        <dbReference type="Proteomes" id="UP000199039"/>
    </source>
</evidence>
<name>A0A1G6S9G0_9MICO</name>
<accession>A0A1G6S9G0</accession>
<gene>
    <name evidence="1" type="ORF">SAMN05216410_2897</name>
</gene>
<reference evidence="1 2" key="1">
    <citation type="submission" date="2016-09" db="EMBL/GenBank/DDBJ databases">
        <authorList>
            <person name="Capua I."/>
            <person name="De Benedictis P."/>
            <person name="Joannis T."/>
            <person name="Lombin L.H."/>
            <person name="Cattoli G."/>
        </authorList>
    </citation>
    <scope>NUCLEOTIDE SEQUENCE [LARGE SCALE GENOMIC DNA]</scope>
    <source>
        <strain evidence="1 2">ISLP-3</strain>
    </source>
</reference>
<dbReference type="OrthoDB" id="4558101at2"/>